<feature type="transmembrane region" description="Helical" evidence="5">
    <location>
        <begin position="224"/>
        <end position="244"/>
    </location>
</feature>
<dbReference type="InterPro" id="IPR015631">
    <property type="entry name" value="CD2/SLAM_rcpt"/>
</dbReference>
<evidence type="ECO:0000256" key="1">
    <source>
        <dbReference type="ARBA" id="ARBA00004370"/>
    </source>
</evidence>
<evidence type="ECO:0000256" key="2">
    <source>
        <dbReference type="ARBA" id="ARBA00022729"/>
    </source>
</evidence>
<evidence type="ECO:0000256" key="3">
    <source>
        <dbReference type="ARBA" id="ARBA00023136"/>
    </source>
</evidence>
<dbReference type="EMBL" id="OY660877">
    <property type="protein sequence ID" value="CAJ1072882.1"/>
    <property type="molecule type" value="Genomic_DNA"/>
</dbReference>
<comment type="subcellular location">
    <subcellularLocation>
        <location evidence="1">Membrane</location>
    </subcellularLocation>
</comment>
<keyword evidence="4" id="KW-0325">Glycoprotein</keyword>
<dbReference type="InterPro" id="IPR036179">
    <property type="entry name" value="Ig-like_dom_sf"/>
</dbReference>
<dbReference type="PANTHER" id="PTHR12080">
    <property type="entry name" value="SIGNALING LYMPHOCYTIC ACTIVATION MOLECULE"/>
    <property type="match status" value="1"/>
</dbReference>
<reference evidence="7" key="1">
    <citation type="submission" date="2023-08" db="EMBL/GenBank/DDBJ databases">
        <authorList>
            <person name="Alioto T."/>
            <person name="Alioto T."/>
            <person name="Gomez Garrido J."/>
        </authorList>
    </citation>
    <scope>NUCLEOTIDE SEQUENCE</scope>
</reference>
<dbReference type="Gene3D" id="2.60.40.10">
    <property type="entry name" value="Immunoglobulins"/>
    <property type="match status" value="1"/>
</dbReference>
<dbReference type="Proteomes" id="UP001178508">
    <property type="component" value="Chromosome 14"/>
</dbReference>
<evidence type="ECO:0000256" key="5">
    <source>
        <dbReference type="SAM" id="Phobius"/>
    </source>
</evidence>
<proteinExistence type="predicted"/>
<feature type="signal peptide" evidence="6">
    <location>
        <begin position="1"/>
        <end position="16"/>
    </location>
</feature>
<dbReference type="SUPFAM" id="SSF48726">
    <property type="entry name" value="Immunoglobulin"/>
    <property type="match status" value="1"/>
</dbReference>
<sequence length="251" mass="27560">MMSIFVILGLLVYVEAKGTPVFVQTGEDLLLDLQTPVTLGKDDEISWIVNNTENIARFPDFGPLIFSSYTGRAEFFTQNLSLLLKNVTKSDNGRYRACFSGETFIVAAEYSVRVLDPVSPVSLTVNSCSSDSSNLTVTCSTQDSLIRATFTCDKQTCSEERGDREEFTTPGTSLRVYLEDGAIICNHSNQASRTEDIKKLEDFCTPHAGPTTSYTGVSVCRVKVIVISSGLIIMVCAVISVHVIERVGKRR</sequence>
<evidence type="ECO:0000313" key="7">
    <source>
        <dbReference type="EMBL" id="CAJ1072882.1"/>
    </source>
</evidence>
<evidence type="ECO:0000256" key="6">
    <source>
        <dbReference type="SAM" id="SignalP"/>
    </source>
</evidence>
<dbReference type="AlphaFoldDB" id="A0AAV1GH97"/>
<evidence type="ECO:0000256" key="4">
    <source>
        <dbReference type="ARBA" id="ARBA00023180"/>
    </source>
</evidence>
<evidence type="ECO:0000313" key="8">
    <source>
        <dbReference type="Proteomes" id="UP001178508"/>
    </source>
</evidence>
<name>A0AAV1GH97_XYRNO</name>
<keyword evidence="2 6" id="KW-0732">Signal</keyword>
<organism evidence="7 8">
    <name type="scientific">Xyrichtys novacula</name>
    <name type="common">Pearly razorfish</name>
    <name type="synonym">Hemipteronotus novacula</name>
    <dbReference type="NCBI Taxonomy" id="13765"/>
    <lineage>
        <taxon>Eukaryota</taxon>
        <taxon>Metazoa</taxon>
        <taxon>Chordata</taxon>
        <taxon>Craniata</taxon>
        <taxon>Vertebrata</taxon>
        <taxon>Euteleostomi</taxon>
        <taxon>Actinopterygii</taxon>
        <taxon>Neopterygii</taxon>
        <taxon>Teleostei</taxon>
        <taxon>Neoteleostei</taxon>
        <taxon>Acanthomorphata</taxon>
        <taxon>Eupercaria</taxon>
        <taxon>Labriformes</taxon>
        <taxon>Labridae</taxon>
        <taxon>Xyrichtys</taxon>
    </lineage>
</organism>
<accession>A0AAV1GH97</accession>
<keyword evidence="5" id="KW-0812">Transmembrane</keyword>
<feature type="chain" id="PRO_5043762959" evidence="6">
    <location>
        <begin position="17"/>
        <end position="251"/>
    </location>
</feature>
<keyword evidence="8" id="KW-1185">Reference proteome</keyword>
<dbReference type="InterPro" id="IPR013783">
    <property type="entry name" value="Ig-like_fold"/>
</dbReference>
<keyword evidence="3 5" id="KW-0472">Membrane</keyword>
<dbReference type="PANTHER" id="PTHR12080:SF80">
    <property type="entry name" value="IMMUNOGLOBULIN V-SET DOMAIN-CONTAINING PROTEIN"/>
    <property type="match status" value="1"/>
</dbReference>
<dbReference type="GO" id="GO:0016020">
    <property type="term" value="C:membrane"/>
    <property type="evidence" value="ECO:0007669"/>
    <property type="project" value="UniProtKB-SubCell"/>
</dbReference>
<protein>
    <submittedName>
        <fullName evidence="7">CD48 antigen-like isoform X2</fullName>
    </submittedName>
</protein>
<gene>
    <name evidence="7" type="ORF">XNOV1_A016368</name>
</gene>
<keyword evidence="5" id="KW-1133">Transmembrane helix</keyword>